<sequence>MHLVKTKELGIFIPSCFLSLYLWPIIKGCEIGFVESGSGCEPCRFLYYCNGCQMKCDCLEKDCHHVYGCENVSAEKSSVSPQTIESGSIVATGTTDEIRSKAEIKTPMICESMKRTATKRPFLFAVIGVAVVALLTTASYTYITMCTDQPKGPNKIELIV</sequence>
<accession>A0A8B8BJU9</accession>
<proteinExistence type="predicted"/>
<dbReference type="AlphaFoldDB" id="A0A8B8BJU9"/>
<organism evidence="2 3">
    <name type="scientific">Crassostrea virginica</name>
    <name type="common">Eastern oyster</name>
    <dbReference type="NCBI Taxonomy" id="6565"/>
    <lineage>
        <taxon>Eukaryota</taxon>
        <taxon>Metazoa</taxon>
        <taxon>Spiralia</taxon>
        <taxon>Lophotrochozoa</taxon>
        <taxon>Mollusca</taxon>
        <taxon>Bivalvia</taxon>
        <taxon>Autobranchia</taxon>
        <taxon>Pteriomorphia</taxon>
        <taxon>Ostreida</taxon>
        <taxon>Ostreoidea</taxon>
        <taxon>Ostreidae</taxon>
        <taxon>Crassostrea</taxon>
    </lineage>
</organism>
<feature type="transmembrane region" description="Helical" evidence="1">
    <location>
        <begin position="122"/>
        <end position="143"/>
    </location>
</feature>
<keyword evidence="1" id="KW-0812">Transmembrane</keyword>
<dbReference type="GeneID" id="111110797"/>
<keyword evidence="2" id="KW-1185">Reference proteome</keyword>
<protein>
    <submittedName>
        <fullName evidence="3">Uncharacterized protein LOC111110797 isoform X2</fullName>
    </submittedName>
</protein>
<evidence type="ECO:0000313" key="2">
    <source>
        <dbReference type="Proteomes" id="UP000694844"/>
    </source>
</evidence>
<keyword evidence="1" id="KW-1133">Transmembrane helix</keyword>
<reference evidence="3" key="1">
    <citation type="submission" date="2025-08" db="UniProtKB">
        <authorList>
            <consortium name="RefSeq"/>
        </authorList>
    </citation>
    <scope>IDENTIFICATION</scope>
    <source>
        <tissue evidence="3">Whole sample</tissue>
    </source>
</reference>
<name>A0A8B8BJU9_CRAVI</name>
<keyword evidence="1" id="KW-0472">Membrane</keyword>
<dbReference type="Proteomes" id="UP000694844">
    <property type="component" value="Chromosome 9"/>
</dbReference>
<dbReference type="RefSeq" id="XP_022303119.1">
    <property type="nucleotide sequence ID" value="XM_022447411.1"/>
</dbReference>
<evidence type="ECO:0000313" key="3">
    <source>
        <dbReference type="RefSeq" id="XP_022303119.1"/>
    </source>
</evidence>
<evidence type="ECO:0000256" key="1">
    <source>
        <dbReference type="SAM" id="Phobius"/>
    </source>
</evidence>
<gene>
    <name evidence="3" type="primary">LOC111110797</name>
</gene>